<keyword evidence="2" id="KW-0472">Membrane</keyword>
<evidence type="ECO:0000259" key="3">
    <source>
        <dbReference type="Pfam" id="PF11847"/>
    </source>
</evidence>
<evidence type="ECO:0000313" key="4">
    <source>
        <dbReference type="EMBL" id="KAA9149717.1"/>
    </source>
</evidence>
<dbReference type="Gene3D" id="2.60.120.260">
    <property type="entry name" value="Galactose-binding domain-like"/>
    <property type="match status" value="2"/>
</dbReference>
<dbReference type="OrthoDB" id="5242711at2"/>
<keyword evidence="5" id="KW-1185">Reference proteome</keyword>
<feature type="transmembrane region" description="Helical" evidence="2">
    <location>
        <begin position="384"/>
        <end position="404"/>
    </location>
</feature>
<dbReference type="InterPro" id="IPR021798">
    <property type="entry name" value="AftD_N"/>
</dbReference>
<reference evidence="4" key="1">
    <citation type="submission" date="2019-09" db="EMBL/GenBank/DDBJ databases">
        <authorList>
            <person name="Teo W.F.A."/>
            <person name="Duangmal K."/>
        </authorList>
    </citation>
    <scope>NUCLEOTIDE SEQUENCE [LARGE SCALE GENOMIC DNA]</scope>
    <source>
        <strain evidence="4">K81G1</strain>
    </source>
</reference>
<feature type="transmembrane region" description="Helical" evidence="2">
    <location>
        <begin position="342"/>
        <end position="364"/>
    </location>
</feature>
<name>A0A5N0UQS7_9PSEU</name>
<feature type="transmembrane region" description="Helical" evidence="2">
    <location>
        <begin position="307"/>
        <end position="330"/>
    </location>
</feature>
<feature type="transmembrane region" description="Helical" evidence="2">
    <location>
        <begin position="38"/>
        <end position="55"/>
    </location>
</feature>
<comment type="caution">
    <text evidence="4">The sequence shown here is derived from an EMBL/GenBank/DDBJ whole genome shotgun (WGS) entry which is preliminary data.</text>
</comment>
<evidence type="ECO:0000256" key="1">
    <source>
        <dbReference type="SAM" id="MobiDB-lite"/>
    </source>
</evidence>
<feature type="region of interest" description="Disordered" evidence="1">
    <location>
        <begin position="1"/>
        <end position="28"/>
    </location>
</feature>
<feature type="domain" description="Alpha-(1-&gt;3)-arabinofuranosyltransferase N-terminal GT-C" evidence="3">
    <location>
        <begin position="47"/>
        <end position="685"/>
    </location>
</feature>
<feature type="transmembrane region" description="Helical" evidence="2">
    <location>
        <begin position="204"/>
        <end position="230"/>
    </location>
</feature>
<dbReference type="GO" id="GO:0016740">
    <property type="term" value="F:transferase activity"/>
    <property type="evidence" value="ECO:0007669"/>
    <property type="project" value="InterPro"/>
</dbReference>
<proteinExistence type="predicted"/>
<feature type="transmembrane region" description="Helical" evidence="2">
    <location>
        <begin position="1242"/>
        <end position="1263"/>
    </location>
</feature>
<dbReference type="EMBL" id="VMNW02000134">
    <property type="protein sequence ID" value="KAA9149717.1"/>
    <property type="molecule type" value="Genomic_DNA"/>
</dbReference>
<keyword evidence="2" id="KW-1133">Transmembrane helix</keyword>
<feature type="transmembrane region" description="Helical" evidence="2">
    <location>
        <begin position="1284"/>
        <end position="1313"/>
    </location>
</feature>
<feature type="transmembrane region" description="Helical" evidence="2">
    <location>
        <begin position="95"/>
        <end position="116"/>
    </location>
</feature>
<evidence type="ECO:0000256" key="2">
    <source>
        <dbReference type="SAM" id="Phobius"/>
    </source>
</evidence>
<protein>
    <submittedName>
        <fullName evidence="4">DUF3367 domain-containing protein</fullName>
    </submittedName>
</protein>
<sequence length="1377" mass="143856">MTDTRTATEPHGGGTAPPPVAIRRGGAEPGGPRTVSRWWPLWVWLLAFVVFLLQSPGKMTFDTKLGVNLDPAGFYTRLAHLWNPLQWFGGLQDQYIGYAFPMGVFSLLGQVVHIPVWITERLWMSLLVAAGFWGLTKLATRLGIGSPRTRLVAAAAFVLWPTFTVLIGSTSAAVLPGLLAPWAVVPLVTAVEGGSARLAAARSGLVVLAMGGVNGASTIAALSLPLLYLLIRVRRHLALLLWWLLAVVLATAWWVVPLVLQGRYGFNFLPYIEQAANTNQTTSAATVLRGSGNWVAYLNFGNAWLTAGWAVVSTPLVIAASTVTAALGLTGLARRDLPEGRWLRLATGVAALVLLAGYAGPMGGLFHGTVQNWLDGWLAPFRNIYKFEPVIAATLSLGIAHLLARPIRRPRRAKTVLAIVATAAVLIGLAAPYGTGKALQPGSFSAVPSYWDDAADYLAEHAPNEPTLVTPADSHGIYAWGVPVDEPLEPLARSPWVQRQLVPFSGAGSQSMLTAAEKALESGDAQPGLGTYLARAGVRYVLVRNDLDPNQLDYVSPDIVHRTLDQSGFTRVTSFGPETTAGYVHSGTALSVQGLMGVYPALEIFQAPAQQDTGPVAVQPTADAIRADTDPGSLLDLANQGVLGDEAVISSGRADTQVLTDGNRRQDTTFGLVNHNESYTYTETGTNPADDPHGGGGEAPRQLLASNGDQTVAQLSGATDVTASSYGSWLWELPQYDPVNAFDGNPDTAWTQGRADSGEGQWLQIRLDHRQTLPVSVPIQLLSDSAFRPVITRVVTTTEAGSATTDLRATSDTQQLRVPPGSTSWLRVTIEQTTGGVTGGPAAGIREITIPGTEVTRYLRVPGVSGGARHNVVSLHRDTVSPLPLGESQPEPELARTFTTATAQDMTVSATATAVPGAGLNALLDQYRTGASGLAVTATSTWGGLPQYRVANAADGDWRTAWLAGAPNPTLRLSWTGTRSIGELTIVPAGGLSTMPTTLRVQGADGTREVTVPNTSTTPVPAIADVKFDPLTTDYLDISFPTLTSASSYDPLVGAAAPLLVGIGDIGSPALADLTAKPLPDDTPVSLPCGSGPPLTVDGTEYQTSAETTLGDLAGFRPITVAVCTSDGTVPLSAGRHTLTSSSTTGALAITDLTLASGTAPTTATPARSVHVSAWGAENRQLTIGAGAESFVEVHETYNSGWTATMNGVRLTPVQLDGWQQGFVVPAGADGTITLSFTPATAYRAALIASGIGVVVLVLGALIRGRRRKLTPVPDQGRATKAGLWVALAAVTGLLVIVGGVVAVVVPVLAGLAFLRPRWLPVIAGLAMLGAGVCAVVGVALHGVATGYGALGGPAQVFALAALAAALMPWFAEGKRP</sequence>
<feature type="transmembrane region" description="Helical" evidence="2">
    <location>
        <begin position="122"/>
        <end position="139"/>
    </location>
</feature>
<keyword evidence="2" id="KW-0812">Transmembrane</keyword>
<dbReference type="Proteomes" id="UP000319769">
    <property type="component" value="Unassembled WGS sequence"/>
</dbReference>
<dbReference type="InterPro" id="IPR008979">
    <property type="entry name" value="Galactose-bd-like_sf"/>
</dbReference>
<dbReference type="RefSeq" id="WP_144758254.1">
    <property type="nucleotide sequence ID" value="NZ_VMNW02000134.1"/>
</dbReference>
<evidence type="ECO:0000313" key="5">
    <source>
        <dbReference type="Proteomes" id="UP000319769"/>
    </source>
</evidence>
<feature type="transmembrane region" description="Helical" evidence="2">
    <location>
        <begin position="151"/>
        <end position="184"/>
    </location>
</feature>
<feature type="transmembrane region" description="Helical" evidence="2">
    <location>
        <begin position="1348"/>
        <end position="1372"/>
    </location>
</feature>
<organism evidence="4 5">
    <name type="scientific">Amycolatopsis acidicola</name>
    <dbReference type="NCBI Taxonomy" id="2596893"/>
    <lineage>
        <taxon>Bacteria</taxon>
        <taxon>Bacillati</taxon>
        <taxon>Actinomycetota</taxon>
        <taxon>Actinomycetes</taxon>
        <taxon>Pseudonocardiales</taxon>
        <taxon>Pseudonocardiaceae</taxon>
        <taxon>Amycolatopsis</taxon>
    </lineage>
</organism>
<dbReference type="SUPFAM" id="SSF49785">
    <property type="entry name" value="Galactose-binding domain-like"/>
    <property type="match status" value="2"/>
</dbReference>
<feature type="region of interest" description="Disordered" evidence="1">
    <location>
        <begin position="681"/>
        <end position="701"/>
    </location>
</feature>
<accession>A0A5N0UQS7</accession>
<gene>
    <name evidence="4" type="ORF">FPZ12_042685</name>
</gene>
<feature type="transmembrane region" description="Helical" evidence="2">
    <location>
        <begin position="1319"/>
        <end position="1341"/>
    </location>
</feature>
<feature type="transmembrane region" description="Helical" evidence="2">
    <location>
        <begin position="416"/>
        <end position="434"/>
    </location>
</feature>
<dbReference type="Pfam" id="PF11847">
    <property type="entry name" value="GT-C_AftD"/>
    <property type="match status" value="1"/>
</dbReference>
<feature type="transmembrane region" description="Helical" evidence="2">
    <location>
        <begin position="237"/>
        <end position="256"/>
    </location>
</feature>